<name>A0A069AS01_CLODI</name>
<organism evidence="2">
    <name type="scientific">Clostridioides difficile</name>
    <name type="common">Peptoclostridium difficile</name>
    <dbReference type="NCBI Taxonomy" id="1496"/>
    <lineage>
        <taxon>Bacteria</taxon>
        <taxon>Bacillati</taxon>
        <taxon>Bacillota</taxon>
        <taxon>Clostridia</taxon>
        <taxon>Peptostreptococcales</taxon>
        <taxon>Peptostreptococcaceae</taxon>
        <taxon>Clostridioides</taxon>
    </lineage>
</organism>
<dbReference type="AlphaFoldDB" id="A0A069AS01"/>
<proteinExistence type="predicted"/>
<gene>
    <name evidence="2" type="ORF">BN1095_330275</name>
    <name evidence="1" type="ORF">BN1096_520608</name>
</gene>
<dbReference type="EMBL" id="LK932994">
    <property type="protein sequence ID" value="CDT15911.1"/>
    <property type="molecule type" value="Genomic_DNA"/>
</dbReference>
<protein>
    <submittedName>
        <fullName evidence="2">Uncharacterized protein</fullName>
    </submittedName>
</protein>
<reference evidence="2" key="1">
    <citation type="submission" date="2014-07" db="EMBL/GenBank/DDBJ databases">
        <authorList>
            <person name="Monot Marc"/>
        </authorList>
    </citation>
    <scope>NUCLEOTIDE SEQUENCE</scope>
    <source>
        <strain evidence="2">7032989</strain>
    </source>
</reference>
<evidence type="ECO:0000313" key="2">
    <source>
        <dbReference type="EMBL" id="CDT15911.1"/>
    </source>
</evidence>
<evidence type="ECO:0000313" key="1">
    <source>
        <dbReference type="EMBL" id="CDS86035.1"/>
    </source>
</evidence>
<sequence length="45" mass="5103">MSSNILLSDIYDRIESPYITKTNAAVISTIPIFNTSFCLQYTIIM</sequence>
<dbReference type="EMBL" id="LK932505">
    <property type="protein sequence ID" value="CDS86035.1"/>
    <property type="molecule type" value="Genomic_DNA"/>
</dbReference>
<accession>A0A069AS01</accession>